<name>A0A1C4Z3Q6_9ACTN</name>
<dbReference type="GO" id="GO:0016491">
    <property type="term" value="F:oxidoreductase activity"/>
    <property type="evidence" value="ECO:0007669"/>
    <property type="project" value="UniProtKB-KW"/>
</dbReference>
<evidence type="ECO:0000259" key="6">
    <source>
        <dbReference type="Pfam" id="PF14833"/>
    </source>
</evidence>
<dbReference type="Pfam" id="PF14833">
    <property type="entry name" value="NAD_binding_11"/>
    <property type="match status" value="1"/>
</dbReference>
<organism evidence="7 8">
    <name type="scientific">Micromonospora matsumotoense</name>
    <dbReference type="NCBI Taxonomy" id="121616"/>
    <lineage>
        <taxon>Bacteria</taxon>
        <taxon>Bacillati</taxon>
        <taxon>Actinomycetota</taxon>
        <taxon>Actinomycetes</taxon>
        <taxon>Micromonosporales</taxon>
        <taxon>Micromonosporaceae</taxon>
        <taxon>Micromonospora</taxon>
    </lineage>
</organism>
<dbReference type="AlphaFoldDB" id="A0A1C4Z3Q6"/>
<keyword evidence="2" id="KW-0560">Oxidoreductase</keyword>
<dbReference type="RefSeq" id="WP_091247132.1">
    <property type="nucleotide sequence ID" value="NZ_FMCU01000008.1"/>
</dbReference>
<sequence>MTDELTVGVLGAGIMGAAMARNLVRAGHAVRVWNRSPDKAAGTGATVADTPADAVRDADVIITMLYDGATVRDVIGRAAPGLRAGAAWLQTTTASLADAAALAEVAAEHGVAFYDAPVLGTRQPAEAGQLTVLAAGPQTGREKLAAVFDAIAARVVWLGEDGARGDGTRLKLVANSWVLTVTHGAVELLALAEALGVDPDRFFEVIKDGPLDLGYLHTKTDLVRQGRLSPASFAVETAEKDARLIVAAGADHGLRLDVLAAGAERFRRATAQGHGDEDMAASYYASFVP</sequence>
<dbReference type="EMBL" id="FMCU01000008">
    <property type="protein sequence ID" value="SCF27527.1"/>
    <property type="molecule type" value="Genomic_DNA"/>
</dbReference>
<feature type="domain" description="3-hydroxyisobutyrate dehydrogenase-like NAD-binding" evidence="6">
    <location>
        <begin position="165"/>
        <end position="282"/>
    </location>
</feature>
<evidence type="ECO:0000256" key="4">
    <source>
        <dbReference type="PIRSR" id="PIRSR000103-1"/>
    </source>
</evidence>
<dbReference type="InterPro" id="IPR013328">
    <property type="entry name" value="6PGD_dom2"/>
</dbReference>
<evidence type="ECO:0000256" key="2">
    <source>
        <dbReference type="ARBA" id="ARBA00023002"/>
    </source>
</evidence>
<dbReference type="OrthoDB" id="3185659at2"/>
<dbReference type="SUPFAM" id="SSF51735">
    <property type="entry name" value="NAD(P)-binding Rossmann-fold domains"/>
    <property type="match status" value="1"/>
</dbReference>
<feature type="active site" evidence="4">
    <location>
        <position position="171"/>
    </location>
</feature>
<dbReference type="InterPro" id="IPR036291">
    <property type="entry name" value="NAD(P)-bd_dom_sf"/>
</dbReference>
<evidence type="ECO:0000256" key="3">
    <source>
        <dbReference type="ARBA" id="ARBA00023027"/>
    </source>
</evidence>
<reference evidence="8" key="1">
    <citation type="submission" date="2016-06" db="EMBL/GenBank/DDBJ databases">
        <authorList>
            <person name="Varghese N."/>
            <person name="Submissions Spin"/>
        </authorList>
    </citation>
    <scope>NUCLEOTIDE SEQUENCE [LARGE SCALE GENOMIC DNA]</scope>
    <source>
        <strain evidence="8">DSM 44100</strain>
    </source>
</reference>
<dbReference type="GO" id="GO:0051287">
    <property type="term" value="F:NAD binding"/>
    <property type="evidence" value="ECO:0007669"/>
    <property type="project" value="InterPro"/>
</dbReference>
<dbReference type="Gene3D" id="3.40.50.720">
    <property type="entry name" value="NAD(P)-binding Rossmann-like Domain"/>
    <property type="match status" value="1"/>
</dbReference>
<dbReference type="InterPro" id="IPR006115">
    <property type="entry name" value="6PGDH_NADP-bd"/>
</dbReference>
<evidence type="ECO:0000313" key="7">
    <source>
        <dbReference type="EMBL" id="SCF27527.1"/>
    </source>
</evidence>
<keyword evidence="8" id="KW-1185">Reference proteome</keyword>
<evidence type="ECO:0000256" key="1">
    <source>
        <dbReference type="ARBA" id="ARBA00009080"/>
    </source>
</evidence>
<dbReference type="STRING" id="121616.GA0070216_108117"/>
<dbReference type="Gene3D" id="1.10.1040.10">
    <property type="entry name" value="N-(1-d-carboxylethyl)-l-norvaline Dehydrogenase, domain 2"/>
    <property type="match status" value="1"/>
</dbReference>
<proteinExistence type="inferred from homology"/>
<evidence type="ECO:0000313" key="8">
    <source>
        <dbReference type="Proteomes" id="UP000198797"/>
    </source>
</evidence>
<dbReference type="InterPro" id="IPR008927">
    <property type="entry name" value="6-PGluconate_DH-like_C_sf"/>
</dbReference>
<accession>A0A1C4Z3Q6</accession>
<dbReference type="Pfam" id="PF03446">
    <property type="entry name" value="NAD_binding_2"/>
    <property type="match status" value="1"/>
</dbReference>
<comment type="similarity">
    <text evidence="1">Belongs to the HIBADH-related family.</text>
</comment>
<dbReference type="InterPro" id="IPR029154">
    <property type="entry name" value="HIBADH-like_NADP-bd"/>
</dbReference>
<dbReference type="InterPro" id="IPR015815">
    <property type="entry name" value="HIBADH-related"/>
</dbReference>
<keyword evidence="3" id="KW-0520">NAD</keyword>
<dbReference type="PANTHER" id="PTHR43580:SF2">
    <property type="entry name" value="CYTOKINE-LIKE NUCLEAR FACTOR N-PAC"/>
    <property type="match status" value="1"/>
</dbReference>
<gene>
    <name evidence="7" type="ORF">GA0070216_108117</name>
</gene>
<dbReference type="GO" id="GO:0050661">
    <property type="term" value="F:NADP binding"/>
    <property type="evidence" value="ECO:0007669"/>
    <property type="project" value="InterPro"/>
</dbReference>
<dbReference type="Proteomes" id="UP000198797">
    <property type="component" value="Unassembled WGS sequence"/>
</dbReference>
<dbReference type="PIRSF" id="PIRSF000103">
    <property type="entry name" value="HIBADH"/>
    <property type="match status" value="1"/>
</dbReference>
<evidence type="ECO:0000259" key="5">
    <source>
        <dbReference type="Pfam" id="PF03446"/>
    </source>
</evidence>
<dbReference type="PANTHER" id="PTHR43580">
    <property type="entry name" value="OXIDOREDUCTASE GLYR1-RELATED"/>
    <property type="match status" value="1"/>
</dbReference>
<protein>
    <submittedName>
        <fullName evidence="7">3-hydroxyisobutyrate dehydrogenase</fullName>
    </submittedName>
</protein>
<feature type="domain" description="6-phosphogluconate dehydrogenase NADP-binding" evidence="5">
    <location>
        <begin position="6"/>
        <end position="159"/>
    </location>
</feature>
<dbReference type="InterPro" id="IPR051265">
    <property type="entry name" value="HIBADH-related_NP60_sf"/>
</dbReference>
<dbReference type="SUPFAM" id="SSF48179">
    <property type="entry name" value="6-phosphogluconate dehydrogenase C-terminal domain-like"/>
    <property type="match status" value="1"/>
</dbReference>